<keyword evidence="2" id="KW-1185">Reference proteome</keyword>
<organism evidence="1 2">
    <name type="scientific">Fusobacterium nucleatum</name>
    <dbReference type="NCBI Taxonomy" id="851"/>
    <lineage>
        <taxon>Bacteria</taxon>
        <taxon>Fusobacteriati</taxon>
        <taxon>Fusobacteriota</taxon>
        <taxon>Fusobacteriia</taxon>
        <taxon>Fusobacteriales</taxon>
        <taxon>Fusobacteriaceae</taxon>
        <taxon>Fusobacterium</taxon>
    </lineage>
</organism>
<accession>A0A133P5U4</accession>
<comment type="caution">
    <text evidence="1">The sequence shown here is derived from an EMBL/GenBank/DDBJ whole genome shotgun (WGS) entry which is preliminary data.</text>
</comment>
<dbReference type="EMBL" id="LRPY01000058">
    <property type="protein sequence ID" value="KXA23974.1"/>
    <property type="molecule type" value="Genomic_DNA"/>
</dbReference>
<proteinExistence type="predicted"/>
<protein>
    <submittedName>
        <fullName evidence="1">Uncharacterized protein</fullName>
    </submittedName>
</protein>
<gene>
    <name evidence="1" type="ORF">HMPREF3221_00572</name>
</gene>
<dbReference type="PATRIC" id="fig|851.8.peg.577"/>
<dbReference type="Proteomes" id="UP000070401">
    <property type="component" value="Unassembled WGS sequence"/>
</dbReference>
<evidence type="ECO:0000313" key="2">
    <source>
        <dbReference type="Proteomes" id="UP000070401"/>
    </source>
</evidence>
<reference evidence="2" key="1">
    <citation type="submission" date="2016-01" db="EMBL/GenBank/DDBJ databases">
        <authorList>
            <person name="Mitreva M."/>
            <person name="Pepin K.H."/>
            <person name="Mihindukulasuriya K.A."/>
            <person name="Fulton R."/>
            <person name="Fronick C."/>
            <person name="O'Laughlin M."/>
            <person name="Miner T."/>
            <person name="Herter B."/>
            <person name="Rosa B.A."/>
            <person name="Cordes M."/>
            <person name="Tomlinson C."/>
            <person name="Wollam A."/>
            <person name="Palsikar V.B."/>
            <person name="Mardis E.R."/>
            <person name="Wilson R.K."/>
        </authorList>
    </citation>
    <scope>NUCLEOTIDE SEQUENCE [LARGE SCALE GENOMIC DNA]</scope>
    <source>
        <strain evidence="2">MJR7757B</strain>
    </source>
</reference>
<name>A0A133P5U4_FUSNU</name>
<dbReference type="AlphaFoldDB" id="A0A133P5U4"/>
<sequence>MQNKNINYLFILIGLLKINKICNSLFYLFLISSFYFLNLMIK</sequence>
<evidence type="ECO:0000313" key="1">
    <source>
        <dbReference type="EMBL" id="KXA23974.1"/>
    </source>
</evidence>